<evidence type="ECO:0000256" key="1">
    <source>
        <dbReference type="ARBA" id="ARBA00006479"/>
    </source>
</evidence>
<dbReference type="Pfam" id="PF00480">
    <property type="entry name" value="ROK"/>
    <property type="match status" value="1"/>
</dbReference>
<dbReference type="Gene3D" id="1.10.10.10">
    <property type="entry name" value="Winged helix-like DNA-binding domain superfamily/Winged helix DNA-binding domain"/>
    <property type="match status" value="1"/>
</dbReference>
<comment type="caution">
    <text evidence="2">The sequence shown here is derived from an EMBL/GenBank/DDBJ whole genome shotgun (WGS) entry which is preliminary data.</text>
</comment>
<dbReference type="InterPro" id="IPR000600">
    <property type="entry name" value="ROK"/>
</dbReference>
<keyword evidence="3" id="KW-1185">Reference proteome</keyword>
<organism evidence="2 3">
    <name type="scientific">Gryllotalpicola koreensis</name>
    <dbReference type="NCBI Taxonomy" id="993086"/>
    <lineage>
        <taxon>Bacteria</taxon>
        <taxon>Bacillati</taxon>
        <taxon>Actinomycetota</taxon>
        <taxon>Actinomycetes</taxon>
        <taxon>Micrococcales</taxon>
        <taxon>Microbacteriaceae</taxon>
        <taxon>Gryllotalpicola</taxon>
    </lineage>
</organism>
<dbReference type="InterPro" id="IPR043129">
    <property type="entry name" value="ATPase_NBD"/>
</dbReference>
<sequence length="375" mass="39457">MPALDPSAMRRLNASMTLRVMAEIEGDIRMAQLLDRTGLSRRTIELILAELLEDGWVTESAPEPSNWRGRPARTFRFNPQRWVIAGTRIDTGGVRSVVTDVRGAVVGRDFRPVPDFHDPQSALAEVAQSVEAAISAAGVERDTVKAVGVAVPGVVSEEGILVQLKDEQRWTGVAPAAVLSELLGVPAFADNDAKLAAIGERWLGAARGLDTFVWMLAGERNGAGIVIGGTLHHGFGGSAGEIVHAEAFGLARLMGHPVGLLTSPAPESHRAAVAVVKRAWAGDEEALTQVDEFVVPLTGVLATLAWTIAPPVIVLGGGLEDAGPELLVRLERGIAAVNAPAIELRYSSLGAEAAVIGAVRLALDQVDGELFGSVE</sequence>
<dbReference type="InterPro" id="IPR036388">
    <property type="entry name" value="WH-like_DNA-bd_sf"/>
</dbReference>
<dbReference type="Proteomes" id="UP001501079">
    <property type="component" value="Unassembled WGS sequence"/>
</dbReference>
<dbReference type="InterPro" id="IPR036390">
    <property type="entry name" value="WH_DNA-bd_sf"/>
</dbReference>
<dbReference type="PANTHER" id="PTHR18964:SF149">
    <property type="entry name" value="BIFUNCTIONAL UDP-N-ACETYLGLUCOSAMINE 2-EPIMERASE_N-ACETYLMANNOSAMINE KINASE"/>
    <property type="match status" value="1"/>
</dbReference>
<comment type="similarity">
    <text evidence="1">Belongs to the ROK (NagC/XylR) family.</text>
</comment>
<evidence type="ECO:0000313" key="3">
    <source>
        <dbReference type="Proteomes" id="UP001501079"/>
    </source>
</evidence>
<dbReference type="PANTHER" id="PTHR18964">
    <property type="entry name" value="ROK (REPRESSOR, ORF, KINASE) FAMILY"/>
    <property type="match status" value="1"/>
</dbReference>
<dbReference type="RefSeq" id="WP_344751169.1">
    <property type="nucleotide sequence ID" value="NZ_BAABBW010000001.1"/>
</dbReference>
<evidence type="ECO:0000313" key="2">
    <source>
        <dbReference type="EMBL" id="GAA4167083.1"/>
    </source>
</evidence>
<dbReference type="EMBL" id="BAABBW010000001">
    <property type="protein sequence ID" value="GAA4167083.1"/>
    <property type="molecule type" value="Genomic_DNA"/>
</dbReference>
<protein>
    <submittedName>
        <fullName evidence="2">ROK family transcriptional regulator</fullName>
    </submittedName>
</protein>
<proteinExistence type="inferred from homology"/>
<dbReference type="Gene3D" id="3.30.420.40">
    <property type="match status" value="3"/>
</dbReference>
<accession>A0ABP7ZP76</accession>
<reference evidence="3" key="1">
    <citation type="journal article" date="2019" name="Int. J. Syst. Evol. Microbiol.">
        <title>The Global Catalogue of Microorganisms (GCM) 10K type strain sequencing project: providing services to taxonomists for standard genome sequencing and annotation.</title>
        <authorList>
            <consortium name="The Broad Institute Genomics Platform"/>
            <consortium name="The Broad Institute Genome Sequencing Center for Infectious Disease"/>
            <person name="Wu L."/>
            <person name="Ma J."/>
        </authorList>
    </citation>
    <scope>NUCLEOTIDE SEQUENCE [LARGE SCALE GENOMIC DNA]</scope>
    <source>
        <strain evidence="3">JCM 17591</strain>
    </source>
</reference>
<dbReference type="SUPFAM" id="SSF46785">
    <property type="entry name" value="Winged helix' DNA-binding domain"/>
    <property type="match status" value="1"/>
</dbReference>
<gene>
    <name evidence="2" type="ORF">GCM10022287_00030</name>
</gene>
<name>A0ABP7ZP76_9MICO</name>
<dbReference type="SUPFAM" id="SSF53067">
    <property type="entry name" value="Actin-like ATPase domain"/>
    <property type="match status" value="1"/>
</dbReference>